<feature type="domain" description="C2" evidence="1">
    <location>
        <begin position="765"/>
        <end position="882"/>
    </location>
</feature>
<organism evidence="4 5">
    <name type="scientific">Malassezia pachydermatis</name>
    <dbReference type="NCBI Taxonomy" id="77020"/>
    <lineage>
        <taxon>Eukaryota</taxon>
        <taxon>Fungi</taxon>
        <taxon>Dikarya</taxon>
        <taxon>Basidiomycota</taxon>
        <taxon>Ustilaginomycotina</taxon>
        <taxon>Malasseziomycetes</taxon>
        <taxon>Malasseziales</taxon>
        <taxon>Malasseziaceae</taxon>
        <taxon>Malassezia</taxon>
    </lineage>
</organism>
<proteinExistence type="predicted"/>
<dbReference type="AlphaFoldDB" id="A0A0M8MT10"/>
<evidence type="ECO:0000259" key="3">
    <source>
        <dbReference type="PROSITE" id="PS51259"/>
    </source>
</evidence>
<feature type="domain" description="MHD2" evidence="3">
    <location>
        <begin position="996"/>
        <end position="1118"/>
    </location>
</feature>
<dbReference type="PANTHER" id="PTHR47263:SF1">
    <property type="entry name" value="C2 DOMAIN PROTEIN (AFU_ORTHOLOGUE AFUA_7G02350)"/>
    <property type="match status" value="1"/>
</dbReference>
<dbReference type="InterPro" id="IPR035892">
    <property type="entry name" value="C2_domain_sf"/>
</dbReference>
<reference evidence="4 5" key="1">
    <citation type="submission" date="2015-07" db="EMBL/GenBank/DDBJ databases">
        <title>Draft Genome Sequence of Malassezia furfur CBS1878 and Malassezia pachydermatis CBS1879.</title>
        <authorList>
            <person name="Triana S."/>
            <person name="Ohm R."/>
            <person name="Gonzalez A."/>
            <person name="DeCock H."/>
            <person name="Restrepo S."/>
            <person name="Celis A."/>
        </authorList>
    </citation>
    <scope>NUCLEOTIDE SEQUENCE [LARGE SCALE GENOMIC DNA]</scope>
    <source>
        <strain evidence="4 5">CBS 1879</strain>
    </source>
</reference>
<dbReference type="Gene3D" id="2.60.40.150">
    <property type="entry name" value="C2 domain"/>
    <property type="match status" value="1"/>
</dbReference>
<dbReference type="InterPro" id="IPR014770">
    <property type="entry name" value="Munc13_1"/>
</dbReference>
<dbReference type="Gene3D" id="1.10.357.50">
    <property type="match status" value="1"/>
</dbReference>
<dbReference type="InterPro" id="IPR014772">
    <property type="entry name" value="Munc13_dom-2"/>
</dbReference>
<dbReference type="InterPro" id="IPR010439">
    <property type="entry name" value="MUN_dom"/>
</dbReference>
<dbReference type="RefSeq" id="XP_017993799.1">
    <property type="nucleotide sequence ID" value="XM_018137871.1"/>
</dbReference>
<dbReference type="GeneID" id="28729747"/>
<protein>
    <submittedName>
        <fullName evidence="4">Cytoplasm protein</fullName>
    </submittedName>
</protein>
<evidence type="ECO:0000259" key="1">
    <source>
        <dbReference type="PROSITE" id="PS50004"/>
    </source>
</evidence>
<dbReference type="InterPro" id="IPR052811">
    <property type="entry name" value="Glucose_resp_signaling"/>
</dbReference>
<dbReference type="VEuPathDB" id="FungiDB:Malapachy_3401"/>
<dbReference type="Pfam" id="PF00168">
    <property type="entry name" value="C2"/>
    <property type="match status" value="1"/>
</dbReference>
<gene>
    <name evidence="4" type="ORF">Malapachy_3401</name>
</gene>
<evidence type="ECO:0000259" key="2">
    <source>
        <dbReference type="PROSITE" id="PS51258"/>
    </source>
</evidence>
<accession>A0A0M8MT10</accession>
<feature type="domain" description="MHD1" evidence="2">
    <location>
        <begin position="518"/>
        <end position="643"/>
    </location>
</feature>
<dbReference type="Proteomes" id="UP000037751">
    <property type="component" value="Unassembled WGS sequence"/>
</dbReference>
<dbReference type="STRING" id="77020.A0A0M8MT10"/>
<dbReference type="SMART" id="SM00239">
    <property type="entry name" value="C2"/>
    <property type="match status" value="1"/>
</dbReference>
<dbReference type="PROSITE" id="PS51259">
    <property type="entry name" value="MHD2"/>
    <property type="match status" value="1"/>
</dbReference>
<sequence length="1218" mass="137435">MRMREWRNKGERVPEKFYRKMVERMKLAAMGRDTDVFHTPLFRQIVGSMYGMSLEESTAKRLKETRTIDEWIWLYNNSAKAILGKRLSSEAEISLALDEQMSLFVRFMYDTLRTMPTASSSVLDQLQEYQSTSARTSMDATETTPTSAATSSYVQAVAALFTTSMDQVVLDIQSIQSTCTIEAACQDLKRCVYYVHTQHPWPGCAADFLSDEAYQTWRKSTLASLAQQMSMLEATHALPPRPSGTNPFASSIDVQDVSKDATDDEFTFIPPDPNAAYFRLAQRCLDKDLETIRQKSAEEEVLLSIFSAKHVELLRICSQMWNISPAFSALATMRLFKSKFDAGEIPFACLPEAWNDVAQVLQLSSPTQWRTPERTLLTKVTDGLAETLLRLVYSVYSTDEATSDEARPALSLLAKVEAVPLPERPDWVVTRSKSWLEAVHTLAHQRYATQVQALWGSKPLVNTFSALLTWLEHQHQHWYMCLPLPVLGAPVCDQIDQHLFPMYVADLAAAHKVMWRQVQAQQDADSINEALSLWKRLQPYMSRYNLDAAFLRSCFQPYVEAWMAWSEQKTSTWIHTALENDTFQPMSHDVAHSASIHDVAQAWQQSVSWLQALAWPDAYEQALFYAALTRSIGRLLEQYCRELEAIYMSDMTQSPLPTASSTSSQTSSSLASVALASLPAKHAAWVAKAQQSLQGEKPAPPFVLQPYSCIKLNNLETARHALDALYQAMDADQQAAIVQQFHAKRTANSREAEVAASAASAHAVEAASPRKPTSAPRATPTYSFGVKIVQAELAATPEALRLDTFVTISDEQGQRLAKTRTIFDTLSPRWDEVIDVACSHAQWISITVWQRTFEHEPMLYGRSSLHLNPRAFQEHKTRDVWLDLDGHHGQVALRVSLEESHDGILYYFGRAFRVLKRTETDMVRVLVDHMSLVMRQYLSRSVLKSLVRGGRVDRVVGNMRALYASAMAQAQAHGAMPSIPPVDMPKKGSLSDQEMEAVLNPLLDYFDDTLGTLKSSLSDTQLQFVLTRVWKEVLRTLESLLVPPLSDAPCDMRQLLDKEVDIVFKWLSFLRSYFNAYDPETGMAHGIPLDILQGPQYRELLSYLLLHDQSTDALMVECVRGFQARLASSQLPRRARAKSVLTQRSLGTIKQHKRDKVTEDDQSLMTDMAMKILRMRPGTGDFLAQQLISLHALQAPVRQRTSTPSRRVSMRLEALFRG</sequence>
<dbReference type="PANTHER" id="PTHR47263">
    <property type="entry name" value="ADENYLATE CYCLASE ACTIVATION PROTEIN GIT1"/>
    <property type="match status" value="1"/>
</dbReference>
<evidence type="ECO:0000313" key="5">
    <source>
        <dbReference type="Proteomes" id="UP000037751"/>
    </source>
</evidence>
<comment type="caution">
    <text evidence="4">The sequence shown here is derived from an EMBL/GenBank/DDBJ whole genome shotgun (WGS) entry which is preliminary data.</text>
</comment>
<dbReference type="PROSITE" id="PS50004">
    <property type="entry name" value="C2"/>
    <property type="match status" value="1"/>
</dbReference>
<dbReference type="InterPro" id="IPR000008">
    <property type="entry name" value="C2_dom"/>
</dbReference>
<dbReference type="PROSITE" id="PS51258">
    <property type="entry name" value="MHD1"/>
    <property type="match status" value="1"/>
</dbReference>
<dbReference type="Gene3D" id="1.20.58.1100">
    <property type="match status" value="1"/>
</dbReference>
<evidence type="ECO:0000313" key="4">
    <source>
        <dbReference type="EMBL" id="KOS16167.1"/>
    </source>
</evidence>
<keyword evidence="5" id="KW-1185">Reference proteome</keyword>
<dbReference type="Pfam" id="PF06292">
    <property type="entry name" value="MUN"/>
    <property type="match status" value="1"/>
</dbReference>
<dbReference type="OrthoDB" id="2015333at2759"/>
<dbReference type="EMBL" id="LGAV01000001">
    <property type="protein sequence ID" value="KOS16167.1"/>
    <property type="molecule type" value="Genomic_DNA"/>
</dbReference>
<dbReference type="SUPFAM" id="SSF49562">
    <property type="entry name" value="C2 domain (Calcium/lipid-binding domain, CaLB)"/>
    <property type="match status" value="1"/>
</dbReference>
<name>A0A0M8MT10_9BASI</name>